<dbReference type="InterPro" id="IPR001715">
    <property type="entry name" value="CH_dom"/>
</dbReference>
<dbReference type="Pfam" id="PF25532">
    <property type="entry name" value="CH_CAMSAP2_N"/>
    <property type="match status" value="2"/>
</dbReference>
<dbReference type="InterPro" id="IPR032940">
    <property type="entry name" value="CAMSAP"/>
</dbReference>
<dbReference type="Pfam" id="PF11971">
    <property type="entry name" value="CAMSAP_CH"/>
    <property type="match status" value="1"/>
</dbReference>
<dbReference type="PANTHER" id="PTHR21595">
    <property type="entry name" value="PATRONIN"/>
    <property type="match status" value="1"/>
</dbReference>
<feature type="compositionally biased region" description="Polar residues" evidence="1">
    <location>
        <begin position="603"/>
        <end position="612"/>
    </location>
</feature>
<feature type="compositionally biased region" description="Basic and acidic residues" evidence="1">
    <location>
        <begin position="517"/>
        <end position="528"/>
    </location>
</feature>
<dbReference type="InterPro" id="IPR031372">
    <property type="entry name" value="CAMSAP_CC1"/>
</dbReference>
<dbReference type="InterPro" id="IPR022613">
    <property type="entry name" value="CH_CAMSAP_2"/>
</dbReference>
<dbReference type="GO" id="GO:0007026">
    <property type="term" value="P:negative regulation of microtubule depolymerization"/>
    <property type="evidence" value="ECO:0007669"/>
    <property type="project" value="TreeGrafter"/>
</dbReference>
<dbReference type="GO" id="GO:0036449">
    <property type="term" value="C:microtubule minus-end"/>
    <property type="evidence" value="ECO:0007669"/>
    <property type="project" value="TreeGrafter"/>
</dbReference>
<dbReference type="PANTHER" id="PTHR21595:SF2">
    <property type="entry name" value="CALMODULIN-REGULATED SPECTRIN-ASSOCIATED PROTEIN 3"/>
    <property type="match status" value="1"/>
</dbReference>
<feature type="region of interest" description="Disordered" evidence="1">
    <location>
        <begin position="153"/>
        <end position="172"/>
    </location>
</feature>
<sequence>MVDSTAMRKAFTVPEIKPLDQYDFNRAKICASLGWLLAKAYGTAENVPLDLREPFYRDQYEQEHIKPPGPPETAPASCACSPRGPRPEGSGRPVTDADLRHTPIRMSAHLAVMDALMSAVAMETVSAVKMPSGVGWENVVLYWINRLNQKLKESTEGDPPQISPPSTDLQPVQPSCPTRWYWKLVPIRYRKDKLLPKQTPTFPLVTGVKDLSNGCAVAAVIHFYCPDLLRLEDVCLKDTMSVADSLYNLQLIRDFCESCLKICCPLLLEDLLYTPPGLRVNILSFMAELLEWFEVRRPEFVRPRETLDLADISVLPDCATPTSGNSNSASPAFIFKQPFLPISSPASPGGKEGVGRAWSRKQISRPLSAVSFSIPFGLDSDVDVVMGNPVGAITRSQGPEGPGPQNGPLLLRASRGAQTRGGAENGVGVAIGEGADLPTIEEALQIIHSEGKLEPRLLPEGAPDGFFLHDDPALARLSSSAPSRSGMLYRPSGAEGSADGGAEPGRSRRPRRTSSGSRDDDSVLRDGSVDSDASEEPPKVRSTRPRLPMARPAHREWRGRQRRGEDDQLRRAKEEDGSGGRGVAGDGGPQMTTWAQRSEESPSKSPALSTEMSELGARLEEKRRAIEAQKKRIEAIFAKHRQRLGKSALLQLKKEQQGEAGVEGEGDEALAGLSLEERLQRMEREAEEEAEGDPELPRWSSQGTASPRRGWTSR</sequence>
<feature type="region of interest" description="Disordered" evidence="1">
    <location>
        <begin position="654"/>
        <end position="714"/>
    </location>
</feature>
<protein>
    <recommendedName>
        <fullName evidence="2">Calponin-homology (CH) domain-containing protein</fullName>
    </recommendedName>
</protein>
<keyword evidence="4" id="KW-1185">Reference proteome</keyword>
<gene>
    <name evidence="3" type="ORF">ANANG_G00035360</name>
</gene>
<feature type="compositionally biased region" description="Low complexity" evidence="1">
    <location>
        <begin position="81"/>
        <end position="93"/>
    </location>
</feature>
<comment type="caution">
    <text evidence="3">The sequence shown here is derived from an EMBL/GenBank/DDBJ whole genome shotgun (WGS) entry which is preliminary data.</text>
</comment>
<dbReference type="GO" id="GO:0030507">
    <property type="term" value="F:spectrin binding"/>
    <property type="evidence" value="ECO:0007669"/>
    <property type="project" value="InterPro"/>
</dbReference>
<reference evidence="3" key="1">
    <citation type="submission" date="2021-01" db="EMBL/GenBank/DDBJ databases">
        <title>A chromosome-scale assembly of European eel, Anguilla anguilla.</title>
        <authorList>
            <person name="Henkel C."/>
            <person name="Jong-Raadsen S.A."/>
            <person name="Dufour S."/>
            <person name="Weltzien F.-A."/>
            <person name="Palstra A.P."/>
            <person name="Pelster B."/>
            <person name="Spaink H.P."/>
            <person name="Van Den Thillart G.E."/>
            <person name="Jansen H."/>
            <person name="Zahm M."/>
            <person name="Klopp C."/>
            <person name="Cedric C."/>
            <person name="Louis A."/>
            <person name="Berthelot C."/>
            <person name="Parey E."/>
            <person name="Roest Crollius H."/>
            <person name="Montfort J."/>
            <person name="Robinson-Rechavi M."/>
            <person name="Bucao C."/>
            <person name="Bouchez O."/>
            <person name="Gislard M."/>
            <person name="Lluch J."/>
            <person name="Milhes M."/>
            <person name="Lampietro C."/>
            <person name="Lopez Roques C."/>
            <person name="Donnadieu C."/>
            <person name="Braasch I."/>
            <person name="Desvignes T."/>
            <person name="Postlethwait J."/>
            <person name="Bobe J."/>
            <person name="Guiguen Y."/>
            <person name="Dirks R."/>
        </authorList>
    </citation>
    <scope>NUCLEOTIDE SEQUENCE</scope>
    <source>
        <strain evidence="3">Tag_6206</strain>
        <tissue evidence="3">Liver</tissue>
    </source>
</reference>
<feature type="region of interest" description="Disordered" evidence="1">
    <location>
        <begin position="478"/>
        <end position="616"/>
    </location>
</feature>
<feature type="compositionally biased region" description="Low complexity" evidence="1">
    <location>
        <begin position="478"/>
        <end position="497"/>
    </location>
</feature>
<accession>A0A9D3MUN0</accession>
<dbReference type="AlphaFoldDB" id="A0A9D3MUN0"/>
<dbReference type="GO" id="GO:0005516">
    <property type="term" value="F:calmodulin binding"/>
    <property type="evidence" value="ECO:0007669"/>
    <property type="project" value="InterPro"/>
</dbReference>
<evidence type="ECO:0000256" key="1">
    <source>
        <dbReference type="SAM" id="MobiDB-lite"/>
    </source>
</evidence>
<feature type="compositionally biased region" description="Basic and acidic residues" evidence="1">
    <location>
        <begin position="553"/>
        <end position="578"/>
    </location>
</feature>
<dbReference type="InterPro" id="IPR036872">
    <property type="entry name" value="CH_dom_sf"/>
</dbReference>
<dbReference type="Pfam" id="PF17095">
    <property type="entry name" value="CAMSAP_CC1"/>
    <property type="match status" value="1"/>
</dbReference>
<dbReference type="Proteomes" id="UP001044222">
    <property type="component" value="Unassembled WGS sequence"/>
</dbReference>
<dbReference type="SUPFAM" id="SSF47576">
    <property type="entry name" value="Calponin-homology domain, CH-domain"/>
    <property type="match status" value="1"/>
</dbReference>
<dbReference type="EMBL" id="JAFIRN010000002">
    <property type="protein sequence ID" value="KAG5854211.1"/>
    <property type="molecule type" value="Genomic_DNA"/>
</dbReference>
<name>A0A9D3MUN0_ANGAN</name>
<evidence type="ECO:0000313" key="3">
    <source>
        <dbReference type="EMBL" id="KAG5854211.1"/>
    </source>
</evidence>
<dbReference type="GO" id="GO:0051011">
    <property type="term" value="F:microtubule minus-end binding"/>
    <property type="evidence" value="ECO:0007669"/>
    <property type="project" value="TreeGrafter"/>
</dbReference>
<feature type="domain" description="Calponin-homology (CH)" evidence="2">
    <location>
        <begin position="171"/>
        <end position="294"/>
    </location>
</feature>
<dbReference type="GO" id="GO:0031175">
    <property type="term" value="P:neuron projection development"/>
    <property type="evidence" value="ECO:0007669"/>
    <property type="project" value="InterPro"/>
</dbReference>
<dbReference type="GO" id="GO:0031122">
    <property type="term" value="P:cytoplasmic microtubule organization"/>
    <property type="evidence" value="ECO:0007669"/>
    <property type="project" value="TreeGrafter"/>
</dbReference>
<feature type="compositionally biased region" description="Gly residues" evidence="1">
    <location>
        <begin position="579"/>
        <end position="588"/>
    </location>
</feature>
<dbReference type="PROSITE" id="PS50021">
    <property type="entry name" value="CH"/>
    <property type="match status" value="1"/>
</dbReference>
<proteinExistence type="predicted"/>
<dbReference type="InterPro" id="IPR058042">
    <property type="entry name" value="CAMSAP_N"/>
</dbReference>
<feature type="compositionally biased region" description="Acidic residues" evidence="1">
    <location>
        <begin position="685"/>
        <end position="694"/>
    </location>
</feature>
<organism evidence="3 4">
    <name type="scientific">Anguilla anguilla</name>
    <name type="common">European freshwater eel</name>
    <name type="synonym">Muraena anguilla</name>
    <dbReference type="NCBI Taxonomy" id="7936"/>
    <lineage>
        <taxon>Eukaryota</taxon>
        <taxon>Metazoa</taxon>
        <taxon>Chordata</taxon>
        <taxon>Craniata</taxon>
        <taxon>Vertebrata</taxon>
        <taxon>Euteleostomi</taxon>
        <taxon>Actinopterygii</taxon>
        <taxon>Neopterygii</taxon>
        <taxon>Teleostei</taxon>
        <taxon>Anguilliformes</taxon>
        <taxon>Anguillidae</taxon>
        <taxon>Anguilla</taxon>
    </lineage>
</organism>
<evidence type="ECO:0000313" key="4">
    <source>
        <dbReference type="Proteomes" id="UP001044222"/>
    </source>
</evidence>
<feature type="region of interest" description="Disordered" evidence="1">
    <location>
        <begin position="62"/>
        <end position="100"/>
    </location>
</feature>
<evidence type="ECO:0000259" key="2">
    <source>
        <dbReference type="PROSITE" id="PS50021"/>
    </source>
</evidence>
<feature type="compositionally biased region" description="Basic and acidic residues" evidence="1">
    <location>
        <begin position="675"/>
        <end position="684"/>
    </location>
</feature>